<dbReference type="AlphaFoldDB" id="A0A6M3JGI4"/>
<sequence>MTETRISYAVTYDEPTATMALESQLIAAGLRRGMGPGREWRNYETARMVLVGLLGTPQAQGLRYEAGIRFITEWMGC</sequence>
<name>A0A6M3JGI4_9ZZZZ</name>
<proteinExistence type="predicted"/>
<evidence type="ECO:0000313" key="2">
    <source>
        <dbReference type="EMBL" id="QJA96159.1"/>
    </source>
</evidence>
<protein>
    <submittedName>
        <fullName evidence="1">Uncharacterized protein</fullName>
    </submittedName>
</protein>
<gene>
    <name evidence="1" type="ORF">MM415A06797_0008</name>
    <name evidence="2" type="ORF">MM415B04916_0008</name>
</gene>
<organism evidence="1">
    <name type="scientific">viral metagenome</name>
    <dbReference type="NCBI Taxonomy" id="1070528"/>
    <lineage>
        <taxon>unclassified sequences</taxon>
        <taxon>metagenomes</taxon>
        <taxon>organismal metagenomes</taxon>
    </lineage>
</organism>
<reference evidence="1" key="1">
    <citation type="submission" date="2020-03" db="EMBL/GenBank/DDBJ databases">
        <title>The deep terrestrial virosphere.</title>
        <authorList>
            <person name="Holmfeldt K."/>
            <person name="Nilsson E."/>
            <person name="Simone D."/>
            <person name="Lopez-Fernandez M."/>
            <person name="Wu X."/>
            <person name="de Brujin I."/>
            <person name="Lundin D."/>
            <person name="Andersson A."/>
            <person name="Bertilsson S."/>
            <person name="Dopson M."/>
        </authorList>
    </citation>
    <scope>NUCLEOTIDE SEQUENCE</scope>
    <source>
        <strain evidence="1">MM415A06797</strain>
        <strain evidence="2">MM415B04916</strain>
    </source>
</reference>
<dbReference type="EMBL" id="MT141615">
    <property type="protein sequence ID" value="QJA68418.1"/>
    <property type="molecule type" value="Genomic_DNA"/>
</dbReference>
<evidence type="ECO:0000313" key="1">
    <source>
        <dbReference type="EMBL" id="QJA68418.1"/>
    </source>
</evidence>
<accession>A0A6M3JGI4</accession>
<dbReference type="EMBL" id="MT143375">
    <property type="protein sequence ID" value="QJA96159.1"/>
    <property type="molecule type" value="Genomic_DNA"/>
</dbReference>